<dbReference type="NCBIfam" id="NF006043">
    <property type="entry name" value="PRK08186.1"/>
    <property type="match status" value="1"/>
</dbReference>
<dbReference type="NCBIfam" id="TIGR02713">
    <property type="entry name" value="allophanate_hyd"/>
    <property type="match status" value="1"/>
</dbReference>
<dbReference type="PANTHER" id="PTHR11895">
    <property type="entry name" value="TRANSAMIDASE"/>
    <property type="match status" value="1"/>
</dbReference>
<accession>A0ABW1V6B9</accession>
<evidence type="ECO:0000259" key="1">
    <source>
        <dbReference type="Pfam" id="PF01425"/>
    </source>
</evidence>
<dbReference type="Pfam" id="PF01425">
    <property type="entry name" value="Amidase"/>
    <property type="match status" value="1"/>
</dbReference>
<organism evidence="3 4">
    <name type="scientific">Paenibacillus septentrionalis</name>
    <dbReference type="NCBI Taxonomy" id="429342"/>
    <lineage>
        <taxon>Bacteria</taxon>
        <taxon>Bacillati</taxon>
        <taxon>Bacillota</taxon>
        <taxon>Bacilli</taxon>
        <taxon>Bacillales</taxon>
        <taxon>Paenibacillaceae</taxon>
        <taxon>Paenibacillus</taxon>
    </lineage>
</organism>
<dbReference type="InterPro" id="IPR023631">
    <property type="entry name" value="Amidase_dom"/>
</dbReference>
<keyword evidence="3" id="KW-0378">Hydrolase</keyword>
<name>A0ABW1V6B9_9BACL</name>
<dbReference type="GO" id="GO:0004039">
    <property type="term" value="F:allophanate hydrolase activity"/>
    <property type="evidence" value="ECO:0007669"/>
    <property type="project" value="UniProtKB-EC"/>
</dbReference>
<dbReference type="Gene3D" id="3.90.1300.10">
    <property type="entry name" value="Amidase signature (AS) domain"/>
    <property type="match status" value="1"/>
</dbReference>
<feature type="domain" description="Allophanate hydrolase C-terminal" evidence="2">
    <location>
        <begin position="463"/>
        <end position="582"/>
    </location>
</feature>
<keyword evidence="4" id="KW-1185">Reference proteome</keyword>
<reference evidence="4" key="1">
    <citation type="journal article" date="2019" name="Int. J. Syst. Evol. Microbiol.">
        <title>The Global Catalogue of Microorganisms (GCM) 10K type strain sequencing project: providing services to taxonomists for standard genome sequencing and annotation.</title>
        <authorList>
            <consortium name="The Broad Institute Genomics Platform"/>
            <consortium name="The Broad Institute Genome Sequencing Center for Infectious Disease"/>
            <person name="Wu L."/>
            <person name="Ma J."/>
        </authorList>
    </citation>
    <scope>NUCLEOTIDE SEQUENCE [LARGE SCALE GENOMIC DNA]</scope>
    <source>
        <strain evidence="4">PCU 280</strain>
    </source>
</reference>
<dbReference type="EC" id="3.5.1.54" evidence="3"/>
<dbReference type="Proteomes" id="UP001596233">
    <property type="component" value="Unassembled WGS sequence"/>
</dbReference>
<gene>
    <name evidence="3" type="primary">atzF</name>
    <name evidence="3" type="ORF">ACFP56_16990</name>
</gene>
<feature type="domain" description="Amidase" evidence="1">
    <location>
        <begin position="24"/>
        <end position="428"/>
    </location>
</feature>
<dbReference type="Gene3D" id="1.20.58.1700">
    <property type="match status" value="1"/>
</dbReference>
<protein>
    <submittedName>
        <fullName evidence="3">Allophanate hydrolase</fullName>
        <ecNumber evidence="3">3.5.1.54</ecNumber>
    </submittedName>
</protein>
<comment type="caution">
    <text evidence="3">The sequence shown here is derived from an EMBL/GenBank/DDBJ whole genome shotgun (WGS) entry which is preliminary data.</text>
</comment>
<dbReference type="Pfam" id="PF21986">
    <property type="entry name" value="AH_C"/>
    <property type="match status" value="1"/>
</dbReference>
<sequence length="584" mass="63497">MLTDIQSIKQLKELYSSGSITPREIIEHIIEAAEAEHELNIWITPPRMERIRPYLDRLAVCSPEDYPLWGIPFAIKDNIDLADVPTTAACPDYEYIPTQHATVVERLIAAGAIPLGKTNMDQFATGLVGVRSPYGEVKNALRPELISGGSSSGSAVAVARGLALFSLGTDTAGSGRVPAALNGLVGYKPSVGAWPVRGVVPACQSLDCVTVFAHTIEDAMLVDSCVRGIDTLDPWSLNRPKVTPQLPAKVLLPSSELSFFGDYAAQYKLAWEQSVALIHKLQLPVEYVDLQLFQEAASLLYDGPFVEERWAALGGFVDTHQDSTLPVTREILQSGKHNNYSGASVFQAQHQIQRMKLEAHRKLANAVMILPTVGGTFTRKQIEEQPIAYNSQLGLYTNHCNLLDLAAIAIPGVEAEQGLPFGVTLFSLPQLEGASIELAHRLRLVIEQHQQPDEQEMTVPMIPVAVCGLHMRGMPLEPQMHQCGAVFVKEAKTAKAYRLYKLDTAPSKPGLVKVTPAEGHHISLEVWNMPLNSFGSFTSLIPAPLGIGKVELSDGTEVCGFICEGYAIKGAEDISNLGSWRALA</sequence>
<dbReference type="Gene3D" id="3.10.490.10">
    <property type="entry name" value="Gamma-glutamyl cyclotransferase-like"/>
    <property type="match status" value="1"/>
</dbReference>
<dbReference type="PANTHER" id="PTHR11895:SF169">
    <property type="entry name" value="GLUTAMYL-TRNA(GLN) AMIDOTRANSFERASE"/>
    <property type="match status" value="1"/>
</dbReference>
<dbReference type="InterPro" id="IPR014085">
    <property type="entry name" value="Allophanate_hydrolase"/>
</dbReference>
<dbReference type="InterPro" id="IPR036928">
    <property type="entry name" value="AS_sf"/>
</dbReference>
<dbReference type="InterPro" id="IPR000120">
    <property type="entry name" value="Amidase"/>
</dbReference>
<dbReference type="SUPFAM" id="SSF75304">
    <property type="entry name" value="Amidase signature (AS) enzymes"/>
    <property type="match status" value="1"/>
</dbReference>
<evidence type="ECO:0000259" key="2">
    <source>
        <dbReference type="Pfam" id="PF21986"/>
    </source>
</evidence>
<dbReference type="EMBL" id="JBHSTE010000005">
    <property type="protein sequence ID" value="MFC6334327.1"/>
    <property type="molecule type" value="Genomic_DNA"/>
</dbReference>
<dbReference type="InterPro" id="IPR053844">
    <property type="entry name" value="AH_C"/>
</dbReference>
<dbReference type="RefSeq" id="WP_379236712.1">
    <property type="nucleotide sequence ID" value="NZ_JBHSTE010000005.1"/>
</dbReference>
<proteinExistence type="predicted"/>
<evidence type="ECO:0000313" key="4">
    <source>
        <dbReference type="Proteomes" id="UP001596233"/>
    </source>
</evidence>
<evidence type="ECO:0000313" key="3">
    <source>
        <dbReference type="EMBL" id="MFC6334327.1"/>
    </source>
</evidence>